<evidence type="ECO:0000313" key="4">
    <source>
        <dbReference type="EMBL" id="KKR09580.1"/>
    </source>
</evidence>
<comment type="subcellular location">
    <subcellularLocation>
        <location evidence="1">Secreted</location>
    </subcellularLocation>
</comment>
<dbReference type="InterPro" id="IPR002509">
    <property type="entry name" value="NODB_dom"/>
</dbReference>
<dbReference type="AlphaFoldDB" id="A0A837I0C4"/>
<dbReference type="Pfam" id="PF01522">
    <property type="entry name" value="Polysacc_deac_1"/>
    <property type="match status" value="1"/>
</dbReference>
<dbReference type="PANTHER" id="PTHR34216">
    <property type="match status" value="1"/>
</dbReference>
<keyword evidence="2" id="KW-0732">Signal</keyword>
<protein>
    <recommendedName>
        <fullName evidence="3">NodB homology domain-containing protein</fullName>
    </recommendedName>
</protein>
<feature type="non-terminal residue" evidence="4">
    <location>
        <position position="1"/>
    </location>
</feature>
<reference evidence="4 5" key="1">
    <citation type="journal article" date="2015" name="Nature">
        <title>rRNA introns, odd ribosomes, and small enigmatic genomes across a large radiation of phyla.</title>
        <authorList>
            <person name="Brown C.T."/>
            <person name="Hug L.A."/>
            <person name="Thomas B.C."/>
            <person name="Sharon I."/>
            <person name="Castelle C.J."/>
            <person name="Singh A."/>
            <person name="Wilkins M.J."/>
            <person name="Williams K.H."/>
            <person name="Banfield J.F."/>
        </authorList>
    </citation>
    <scope>NUCLEOTIDE SEQUENCE [LARGE SCALE GENOMIC DNA]</scope>
</reference>
<dbReference type="GO" id="GO:0005576">
    <property type="term" value="C:extracellular region"/>
    <property type="evidence" value="ECO:0007669"/>
    <property type="project" value="UniProtKB-SubCell"/>
</dbReference>
<dbReference type="Proteomes" id="UP000033996">
    <property type="component" value="Unassembled WGS sequence"/>
</dbReference>
<dbReference type="GO" id="GO:0005975">
    <property type="term" value="P:carbohydrate metabolic process"/>
    <property type="evidence" value="ECO:0007669"/>
    <property type="project" value="InterPro"/>
</dbReference>
<dbReference type="Gene3D" id="3.20.20.370">
    <property type="entry name" value="Glycoside hydrolase/deacetylase"/>
    <property type="match status" value="1"/>
</dbReference>
<dbReference type="SUPFAM" id="SSF88713">
    <property type="entry name" value="Glycoside hydrolase/deacetylase"/>
    <property type="match status" value="1"/>
</dbReference>
<proteinExistence type="predicted"/>
<feature type="domain" description="NodB homology" evidence="3">
    <location>
        <begin position="24"/>
        <end position="137"/>
    </location>
</feature>
<dbReference type="GO" id="GO:0016810">
    <property type="term" value="F:hydrolase activity, acting on carbon-nitrogen (but not peptide) bonds"/>
    <property type="evidence" value="ECO:0007669"/>
    <property type="project" value="InterPro"/>
</dbReference>
<dbReference type="PANTHER" id="PTHR34216:SF3">
    <property type="entry name" value="POLY-BETA-1,6-N-ACETYL-D-GLUCOSAMINE N-DEACETYLASE"/>
    <property type="match status" value="1"/>
</dbReference>
<name>A0A837I0C4_9BACT</name>
<comment type="caution">
    <text evidence="4">The sequence shown here is derived from an EMBL/GenBank/DDBJ whole genome shotgun (WGS) entry which is preliminary data.</text>
</comment>
<sequence length="559" mass="60141">QWRIKDKNSIAITANWGGMSMLNEPTEGVVSVVFDDGWDSQFTEGKKKMDEYDMKATAYIIPDLVDTANYMTLANLKELQNLHEWDISAHHQTNFTTLTATEVEETILDIKNYLIKNGFKGADHFAYPNGAFDETTVLPLVRKYFKSARTIAEYPETYPPADYHKLRVASILDTDTPASIATLVDNARINKEWLILVFHKIVTTPTVETEYSIADFGTIIDDIASDGITVKTVSEVINAQTTELWGITGQDIYYNLGNIGIGTTSPYAKLSVVGETVSSYFTATSTTATSTFSRLSITTGISILGEYFENFTTYVRSLFTAGTGINISSGSISATLGTSVDLASEVTGNLPVANLNTGTGASATTFWRGDGTWVTPSGGGAFSWTPATNYGENTNSTTTPIWVRENIYASSTIYAPSFTAESTTATSTFAGAVGIGTTTPHAALTLGLGKSFFIPQVILSPTSTTMVIDFNGGGNQLLRMGTAATSITFANGQPGQAVELEICNPGSTAGALTFTNLAYRNQTPTGQTTTANRCDVYSVKMSYATSTPIYQLRGLASNY</sequence>
<evidence type="ECO:0000313" key="5">
    <source>
        <dbReference type="Proteomes" id="UP000033996"/>
    </source>
</evidence>
<dbReference type="InterPro" id="IPR011330">
    <property type="entry name" value="Glyco_hydro/deAcase_b/a-brl"/>
</dbReference>
<gene>
    <name evidence="4" type="ORF">UT35_C0002G0030</name>
</gene>
<dbReference type="EMBL" id="LBWL01000002">
    <property type="protein sequence ID" value="KKR09580.1"/>
    <property type="molecule type" value="Genomic_DNA"/>
</dbReference>
<dbReference type="InterPro" id="IPR051398">
    <property type="entry name" value="Polysacch_Deacetylase"/>
</dbReference>
<dbReference type="CDD" id="cd10970">
    <property type="entry name" value="CE4_DAC_u1_6s"/>
    <property type="match status" value="1"/>
</dbReference>
<accession>A0A837I0C4</accession>
<evidence type="ECO:0000259" key="3">
    <source>
        <dbReference type="Pfam" id="PF01522"/>
    </source>
</evidence>
<organism evidence="4 5">
    <name type="scientific">Candidatus Yanofskybacteria bacterium GW2011_GWD1_39_16</name>
    <dbReference type="NCBI Taxonomy" id="1619030"/>
    <lineage>
        <taxon>Bacteria</taxon>
        <taxon>Candidatus Yanofskyibacteriota</taxon>
    </lineage>
</organism>
<evidence type="ECO:0000256" key="1">
    <source>
        <dbReference type="ARBA" id="ARBA00004613"/>
    </source>
</evidence>
<evidence type="ECO:0000256" key="2">
    <source>
        <dbReference type="ARBA" id="ARBA00022729"/>
    </source>
</evidence>